<gene>
    <name evidence="7" type="primary">fusA</name>
    <name evidence="7" type="ORF">FX155_02875</name>
</gene>
<evidence type="ECO:0000313" key="8">
    <source>
        <dbReference type="Proteomes" id="UP000441455"/>
    </source>
</evidence>
<feature type="domain" description="Tr-type G" evidence="6">
    <location>
        <begin position="7"/>
        <end position="278"/>
    </location>
</feature>
<dbReference type="CDD" id="cd04170">
    <property type="entry name" value="EF-G_bact"/>
    <property type="match status" value="1"/>
</dbReference>
<dbReference type="GO" id="GO:0003746">
    <property type="term" value="F:translation elongation factor activity"/>
    <property type="evidence" value="ECO:0007669"/>
    <property type="project" value="UniProtKB-UniRule"/>
</dbReference>
<reference evidence="7 8" key="1">
    <citation type="submission" date="2019-08" db="EMBL/GenBank/DDBJ databases">
        <title>In-depth cultivation of the pig gut microbiome towards novel bacterial diversity and tailored functional studies.</title>
        <authorList>
            <person name="Wylensek D."/>
            <person name="Hitch T.C.A."/>
            <person name="Clavel T."/>
        </authorList>
    </citation>
    <scope>NUCLEOTIDE SEQUENCE [LARGE SCALE GENOMIC DNA]</scope>
    <source>
        <strain evidence="7 8">WCA-389-WT-5B</strain>
    </source>
</reference>
<dbReference type="SUPFAM" id="SSF54980">
    <property type="entry name" value="EF-G C-terminal domain-like"/>
    <property type="match status" value="2"/>
</dbReference>
<dbReference type="InterPro" id="IPR020568">
    <property type="entry name" value="Ribosomal_Su5_D2-typ_SF"/>
</dbReference>
<dbReference type="CDD" id="cd16262">
    <property type="entry name" value="EFG_III"/>
    <property type="match status" value="1"/>
</dbReference>
<dbReference type="InterPro" id="IPR035649">
    <property type="entry name" value="EFG_V"/>
</dbReference>
<dbReference type="PRINTS" id="PR00315">
    <property type="entry name" value="ELONGATNFCT"/>
</dbReference>
<dbReference type="Gene3D" id="3.40.50.300">
    <property type="entry name" value="P-loop containing nucleotide triphosphate hydrolases"/>
    <property type="match status" value="1"/>
</dbReference>
<dbReference type="EMBL" id="VULN01000003">
    <property type="protein sequence ID" value="MSS81554.1"/>
    <property type="molecule type" value="Genomic_DNA"/>
</dbReference>
<dbReference type="PANTHER" id="PTHR43261:SF6">
    <property type="entry name" value="ELONGATION FACTOR G-LIKE PROTEIN"/>
    <property type="match status" value="1"/>
</dbReference>
<evidence type="ECO:0000259" key="6">
    <source>
        <dbReference type="PROSITE" id="PS51722"/>
    </source>
</evidence>
<dbReference type="CDD" id="cd01434">
    <property type="entry name" value="EFG_mtEFG1_IV"/>
    <property type="match status" value="1"/>
</dbReference>
<evidence type="ECO:0000256" key="4">
    <source>
        <dbReference type="ARBA" id="ARBA00023134"/>
    </source>
</evidence>
<dbReference type="Pfam" id="PF22042">
    <property type="entry name" value="EF-G_D2"/>
    <property type="match status" value="1"/>
</dbReference>
<dbReference type="InterPro" id="IPR009022">
    <property type="entry name" value="EFG_III"/>
</dbReference>
<dbReference type="SMART" id="SM00838">
    <property type="entry name" value="EFG_C"/>
    <property type="match status" value="1"/>
</dbReference>
<dbReference type="Pfam" id="PF00679">
    <property type="entry name" value="EFG_C"/>
    <property type="match status" value="1"/>
</dbReference>
<dbReference type="NCBIfam" id="NF009381">
    <property type="entry name" value="PRK12740.1-5"/>
    <property type="match status" value="1"/>
</dbReference>
<accession>A0A6N7VIS5</accession>
<dbReference type="NCBIfam" id="TIGR00484">
    <property type="entry name" value="EF-G"/>
    <property type="match status" value="1"/>
</dbReference>
<dbReference type="InterPro" id="IPR047872">
    <property type="entry name" value="EFG_IV"/>
</dbReference>
<dbReference type="InterPro" id="IPR027417">
    <property type="entry name" value="P-loop_NTPase"/>
</dbReference>
<comment type="caution">
    <text evidence="7">The sequence shown here is derived from an EMBL/GenBank/DDBJ whole genome shotgun (WGS) entry which is preliminary data.</text>
</comment>
<dbReference type="Pfam" id="PF14492">
    <property type="entry name" value="EFG_III"/>
    <property type="match status" value="1"/>
</dbReference>
<dbReference type="SUPFAM" id="SSF54211">
    <property type="entry name" value="Ribosomal protein S5 domain 2-like"/>
    <property type="match status" value="1"/>
</dbReference>
<protein>
    <recommendedName>
        <fullName evidence="2 5">Elongation factor G</fullName>
    </recommendedName>
</protein>
<organism evidence="7 8">
    <name type="scientific">Acidaminococcus fermentans</name>
    <dbReference type="NCBI Taxonomy" id="905"/>
    <lineage>
        <taxon>Bacteria</taxon>
        <taxon>Bacillati</taxon>
        <taxon>Bacillota</taxon>
        <taxon>Negativicutes</taxon>
        <taxon>Acidaminococcales</taxon>
        <taxon>Acidaminococcaceae</taxon>
        <taxon>Acidaminococcus</taxon>
    </lineage>
</organism>
<dbReference type="NCBIfam" id="NF009891">
    <property type="entry name" value="PRK13351.1-1"/>
    <property type="match status" value="1"/>
</dbReference>
<dbReference type="InterPro" id="IPR053905">
    <property type="entry name" value="EF-G-like_DII"/>
</dbReference>
<keyword evidence="4" id="KW-0342">GTP-binding</keyword>
<proteinExistence type="inferred from homology"/>
<dbReference type="InterPro" id="IPR004540">
    <property type="entry name" value="Transl_elong_EFG/EF2"/>
</dbReference>
<dbReference type="InterPro" id="IPR000795">
    <property type="entry name" value="T_Tr_GTP-bd_dom"/>
</dbReference>
<dbReference type="NCBIfam" id="TIGR00231">
    <property type="entry name" value="small_GTP"/>
    <property type="match status" value="1"/>
</dbReference>
<dbReference type="Pfam" id="PF03764">
    <property type="entry name" value="EFG_IV"/>
    <property type="match status" value="1"/>
</dbReference>
<dbReference type="RefSeq" id="WP_308664570.1">
    <property type="nucleotide sequence ID" value="NZ_VULN01000003.1"/>
</dbReference>
<dbReference type="GO" id="GO:0005525">
    <property type="term" value="F:GTP binding"/>
    <property type="evidence" value="ECO:0007669"/>
    <property type="project" value="UniProtKB-UniRule"/>
</dbReference>
<evidence type="ECO:0000256" key="1">
    <source>
        <dbReference type="ARBA" id="ARBA00005870"/>
    </source>
</evidence>
<dbReference type="GO" id="GO:0003924">
    <property type="term" value="F:GTPase activity"/>
    <property type="evidence" value="ECO:0007669"/>
    <property type="project" value="InterPro"/>
</dbReference>
<dbReference type="GO" id="GO:0032790">
    <property type="term" value="P:ribosome disassembly"/>
    <property type="evidence" value="ECO:0007669"/>
    <property type="project" value="TreeGrafter"/>
</dbReference>
<dbReference type="SUPFAM" id="SSF52540">
    <property type="entry name" value="P-loop containing nucleoside triphosphate hydrolases"/>
    <property type="match status" value="1"/>
</dbReference>
<dbReference type="InterPro" id="IPR005517">
    <property type="entry name" value="Transl_elong_EFG/EF2_IV"/>
</dbReference>
<dbReference type="Gene3D" id="3.30.70.240">
    <property type="match status" value="1"/>
</dbReference>
<dbReference type="FunFam" id="3.30.70.240:FF:000001">
    <property type="entry name" value="Elongation factor G"/>
    <property type="match status" value="1"/>
</dbReference>
<keyword evidence="7" id="KW-0648">Protein biosynthesis</keyword>
<dbReference type="FunFam" id="3.30.230.10:FF:000003">
    <property type="entry name" value="Elongation factor G"/>
    <property type="match status" value="1"/>
</dbReference>
<dbReference type="InterPro" id="IPR041095">
    <property type="entry name" value="EFG_II"/>
</dbReference>
<dbReference type="Gene3D" id="2.40.30.10">
    <property type="entry name" value="Translation factors"/>
    <property type="match status" value="1"/>
</dbReference>
<dbReference type="SUPFAM" id="SSF50447">
    <property type="entry name" value="Translation proteins"/>
    <property type="match status" value="1"/>
</dbReference>
<sequence>MKEYTGDKIRNVAIVGHGGAGTTSLTEALLYRSGAISRMCKVEDGQTTTDFEPEEIKRGVSVSATLAPVEWRDVKINFIDTPGFADFVAEVKGAFRAVDSVLIVVSATSGVQIGTEQCWKLAEEAGLPRLIFVNKMDRENADYDNILDNLRAKIGKRILPLELPLGKEADFCGVIDVFNQKAYRGNGNGADEIEVPADLKEWVQDAHDKMVEAAVEADDEIMERYLEGETISDEEVMSCLVKGIRQGIIFPVLCGSAFKNIGLGRTLSAIVDYTFPAILNEYHVTNLKTGEVERRDSNAPLAALVFKTTSDPFVGRMSFIRVFSGVINADSTVYNASRDEMEKVGAICTLRGKNQIPMKAITAGDIGVISRLQFTMTGDTLSAKEAPVQFAPIEYPLPMYSRAIAPKKKGDEDKIAAALNKLMDEDPTFIVSRNPVTKETLISGMGDQHLDILMERMKRKFGVEAVLKPPMVEYRETIRGSAEVEGKYKKQTGGHGQYGHVVIKMEPLPPGSGFEFVDKIFGGAVPRQYIPAVEKGMKESMEHGILAGYPVVDLKITLLDGSYHTVDSSEMAFKVASHMAFQKAAEQSKPVLMEPYYNLDVYCDERMTGDIISDLNSKRGRILGMQSAEDGRAVVKAQVPYAEILDYAVDLRALTQGTGTFEMKFDHYEDVPPKMADKIIAEARAKAEAAKK</sequence>
<dbReference type="CDD" id="cd03713">
    <property type="entry name" value="EFG_mtEFG_C"/>
    <property type="match status" value="1"/>
</dbReference>
<name>A0A6N7VIS5_ACIFE</name>
<dbReference type="InterPro" id="IPR014721">
    <property type="entry name" value="Ribsml_uS5_D2-typ_fold_subgr"/>
</dbReference>
<keyword evidence="3" id="KW-0547">Nucleotide-binding</keyword>
<keyword evidence="7" id="KW-0251">Elongation factor</keyword>
<dbReference type="Gene3D" id="3.30.230.10">
    <property type="match status" value="1"/>
</dbReference>
<dbReference type="NCBIfam" id="NF009379">
    <property type="entry name" value="PRK12740.1-3"/>
    <property type="match status" value="1"/>
</dbReference>
<comment type="similarity">
    <text evidence="1">Belongs to the TRAFAC class translation factor GTPase superfamily. Classic translation factor GTPase family. EF-G/EF-2 subfamily.</text>
</comment>
<dbReference type="Proteomes" id="UP000441455">
    <property type="component" value="Unassembled WGS sequence"/>
</dbReference>
<evidence type="ECO:0000313" key="7">
    <source>
        <dbReference type="EMBL" id="MSS81554.1"/>
    </source>
</evidence>
<dbReference type="Gene3D" id="3.30.70.870">
    <property type="entry name" value="Elongation Factor G (Translational Gtpase), domain 3"/>
    <property type="match status" value="1"/>
</dbReference>
<evidence type="ECO:0000256" key="2">
    <source>
        <dbReference type="ARBA" id="ARBA00017872"/>
    </source>
</evidence>
<dbReference type="InterPro" id="IPR000640">
    <property type="entry name" value="EFG_V-like"/>
</dbReference>
<dbReference type="AlphaFoldDB" id="A0A6N7VIS5"/>
<dbReference type="InterPro" id="IPR035647">
    <property type="entry name" value="EFG_III/V"/>
</dbReference>
<dbReference type="PANTHER" id="PTHR43261">
    <property type="entry name" value="TRANSLATION ELONGATION FACTOR G-RELATED"/>
    <property type="match status" value="1"/>
</dbReference>
<dbReference type="Pfam" id="PF00009">
    <property type="entry name" value="GTP_EFTU"/>
    <property type="match status" value="1"/>
</dbReference>
<dbReference type="PROSITE" id="PS51722">
    <property type="entry name" value="G_TR_2"/>
    <property type="match status" value="1"/>
</dbReference>
<evidence type="ECO:0000256" key="5">
    <source>
        <dbReference type="NCBIfam" id="TIGR00484"/>
    </source>
</evidence>
<evidence type="ECO:0000256" key="3">
    <source>
        <dbReference type="ARBA" id="ARBA00022741"/>
    </source>
</evidence>
<dbReference type="SMART" id="SM00889">
    <property type="entry name" value="EFG_IV"/>
    <property type="match status" value="1"/>
</dbReference>
<dbReference type="InterPro" id="IPR009000">
    <property type="entry name" value="Transl_B-barrel_sf"/>
</dbReference>
<dbReference type="CDD" id="cd04088">
    <property type="entry name" value="EFG_mtEFG_II"/>
    <property type="match status" value="1"/>
</dbReference>
<dbReference type="InterPro" id="IPR005225">
    <property type="entry name" value="Small_GTP-bd"/>
</dbReference>